<comment type="similarity">
    <text evidence="2">Belongs to the RRM RBM34 family.</text>
</comment>
<reference evidence="9" key="1">
    <citation type="journal article" date="2004" name="Nature">
        <title>Genome duplication in the teleost fish Tetraodon nigroviridis reveals the early vertebrate proto-karyotype.</title>
        <authorList>
            <person name="Jaillon O."/>
            <person name="Aury J.-M."/>
            <person name="Brunet F."/>
            <person name="Petit J.-L."/>
            <person name="Stange-Thomann N."/>
            <person name="Mauceli E."/>
            <person name="Bouneau L."/>
            <person name="Fischer C."/>
            <person name="Ozouf-Costaz C."/>
            <person name="Bernot A."/>
            <person name="Nicaud S."/>
            <person name="Jaffe D."/>
            <person name="Fisher S."/>
            <person name="Lutfalla G."/>
            <person name="Dossat C."/>
            <person name="Segurens B."/>
            <person name="Dasilva C."/>
            <person name="Salanoubat M."/>
            <person name="Levy M."/>
            <person name="Boudet N."/>
            <person name="Castellano S."/>
            <person name="Anthouard V."/>
            <person name="Jubin C."/>
            <person name="Castelli V."/>
            <person name="Katinka M."/>
            <person name="Vacherie B."/>
            <person name="Biemont C."/>
            <person name="Skalli Z."/>
            <person name="Cattolico L."/>
            <person name="Poulain J."/>
            <person name="De Berardinis V."/>
            <person name="Cruaud C."/>
            <person name="Duprat S."/>
            <person name="Brottier P."/>
            <person name="Coutanceau J.-P."/>
            <person name="Gouzy J."/>
            <person name="Parra G."/>
            <person name="Lardier G."/>
            <person name="Chapple C."/>
            <person name="McKernan K.J."/>
            <person name="McEwan P."/>
            <person name="Bosak S."/>
            <person name="Kellis M."/>
            <person name="Volff J.-N."/>
            <person name="Guigo R."/>
            <person name="Zody M.C."/>
            <person name="Mesirov J."/>
            <person name="Lindblad-Toh K."/>
            <person name="Birren B."/>
            <person name="Nusbaum C."/>
            <person name="Kahn D."/>
            <person name="Robinson-Rechavi M."/>
            <person name="Laudet V."/>
            <person name="Schachter V."/>
            <person name="Quetier F."/>
            <person name="Saurin W."/>
            <person name="Scarpelli C."/>
            <person name="Wincker P."/>
            <person name="Lander E.S."/>
            <person name="Weissenbach J."/>
            <person name="Roest Crollius H."/>
        </authorList>
    </citation>
    <scope>NUCLEOTIDE SEQUENCE [LARGE SCALE GENOMIC DNA]</scope>
</reference>
<dbReference type="Ensembl" id="ENSTNIT00000007018.1">
    <property type="protein sequence ID" value="ENSTNIP00000006866.1"/>
    <property type="gene ID" value="ENSTNIG00000004241.1"/>
</dbReference>
<feature type="domain" description="RRM" evidence="7">
    <location>
        <begin position="12"/>
        <end position="91"/>
    </location>
</feature>
<dbReference type="HOGENOM" id="CLU_1717532_0_0_1"/>
<dbReference type="PANTHER" id="PTHR23236:SF25">
    <property type="entry name" value="RNA-BINDING PROTEIN 34"/>
    <property type="match status" value="1"/>
</dbReference>
<dbReference type="GO" id="GO:0000463">
    <property type="term" value="P:maturation of LSU-rRNA from tricistronic rRNA transcript (SSU-rRNA, 5.8S rRNA, LSU-rRNA)"/>
    <property type="evidence" value="ECO:0007669"/>
    <property type="project" value="TreeGrafter"/>
</dbReference>
<protein>
    <recommendedName>
        <fullName evidence="7">RRM domain-containing protein</fullName>
    </recommendedName>
</protein>
<dbReference type="InterPro" id="IPR034221">
    <property type="entry name" value="RBM34_RRM2"/>
</dbReference>
<evidence type="ECO:0000256" key="2">
    <source>
        <dbReference type="ARBA" id="ARBA00007077"/>
    </source>
</evidence>
<accession>H3CF42</accession>
<evidence type="ECO:0000256" key="4">
    <source>
        <dbReference type="ARBA" id="ARBA00023242"/>
    </source>
</evidence>
<evidence type="ECO:0000313" key="9">
    <source>
        <dbReference type="Proteomes" id="UP000007303"/>
    </source>
</evidence>
<evidence type="ECO:0000256" key="5">
    <source>
        <dbReference type="PROSITE-ProRule" id="PRU00176"/>
    </source>
</evidence>
<organism evidence="8 9">
    <name type="scientific">Tetraodon nigroviridis</name>
    <name type="common">Spotted green pufferfish</name>
    <name type="synonym">Chelonodon nigroviridis</name>
    <dbReference type="NCBI Taxonomy" id="99883"/>
    <lineage>
        <taxon>Eukaryota</taxon>
        <taxon>Metazoa</taxon>
        <taxon>Chordata</taxon>
        <taxon>Craniata</taxon>
        <taxon>Vertebrata</taxon>
        <taxon>Euteleostomi</taxon>
        <taxon>Actinopterygii</taxon>
        <taxon>Neopterygii</taxon>
        <taxon>Teleostei</taxon>
        <taxon>Neoteleostei</taxon>
        <taxon>Acanthomorphata</taxon>
        <taxon>Eupercaria</taxon>
        <taxon>Tetraodontiformes</taxon>
        <taxon>Tetradontoidea</taxon>
        <taxon>Tetraodontidae</taxon>
        <taxon>Tetraodon</taxon>
    </lineage>
</organism>
<dbReference type="STRING" id="99883.ENSTNIP00000006866"/>
<dbReference type="AlphaFoldDB" id="H3CF42"/>
<keyword evidence="4" id="KW-0539">Nucleus</keyword>
<proteinExistence type="inferred from homology"/>
<feature type="region of interest" description="Disordered" evidence="6">
    <location>
        <begin position="85"/>
        <end position="153"/>
    </location>
</feature>
<dbReference type="InterPro" id="IPR035979">
    <property type="entry name" value="RBD_domain_sf"/>
</dbReference>
<evidence type="ECO:0000256" key="3">
    <source>
        <dbReference type="ARBA" id="ARBA00022884"/>
    </source>
</evidence>
<dbReference type="InterPro" id="IPR012677">
    <property type="entry name" value="Nucleotide-bd_a/b_plait_sf"/>
</dbReference>
<keyword evidence="3 5" id="KW-0694">RNA-binding</keyword>
<evidence type="ECO:0000256" key="1">
    <source>
        <dbReference type="ARBA" id="ARBA00004604"/>
    </source>
</evidence>
<dbReference type="InterPro" id="IPR000504">
    <property type="entry name" value="RRM_dom"/>
</dbReference>
<dbReference type="SUPFAM" id="SSF54928">
    <property type="entry name" value="RNA-binding domain, RBD"/>
    <property type="match status" value="1"/>
</dbReference>
<dbReference type="PROSITE" id="PS50102">
    <property type="entry name" value="RRM"/>
    <property type="match status" value="1"/>
</dbReference>
<sequence>RVGSHSSHDHKRSVFVGNLSFDSDVSELPFRRHFEECGSVEAVRLVRDQNSGLGKGFGYVLFESADAVQLALKLDGSKLEGRSIRVKRSLKKSENKAAQGRPPRGPAPARQRRLGAPRRSSASFSGIKVDPNTKTKKKQVKKKKGKPKKSVHV</sequence>
<reference evidence="8" key="3">
    <citation type="submission" date="2025-09" db="UniProtKB">
        <authorList>
            <consortium name="Ensembl"/>
        </authorList>
    </citation>
    <scope>IDENTIFICATION</scope>
</reference>
<comment type="subcellular location">
    <subcellularLocation>
        <location evidence="1">Nucleus</location>
        <location evidence="1">Nucleolus</location>
    </subcellularLocation>
</comment>
<dbReference type="PANTHER" id="PTHR23236">
    <property type="entry name" value="EUKARYOTIC TRANSLATION INITIATION FACTOR 4B/4H"/>
    <property type="match status" value="1"/>
</dbReference>
<dbReference type="Pfam" id="PF00076">
    <property type="entry name" value="RRM_1"/>
    <property type="match status" value="1"/>
</dbReference>
<feature type="compositionally biased region" description="Basic residues" evidence="6">
    <location>
        <begin position="134"/>
        <end position="153"/>
    </location>
</feature>
<evidence type="ECO:0000256" key="6">
    <source>
        <dbReference type="SAM" id="MobiDB-lite"/>
    </source>
</evidence>
<dbReference type="Proteomes" id="UP000007303">
    <property type="component" value="Unassembled WGS sequence"/>
</dbReference>
<keyword evidence="9" id="KW-1185">Reference proteome</keyword>
<dbReference type="SMART" id="SM00360">
    <property type="entry name" value="RRM"/>
    <property type="match status" value="1"/>
</dbReference>
<dbReference type="GO" id="GO:0019843">
    <property type="term" value="F:rRNA binding"/>
    <property type="evidence" value="ECO:0007669"/>
    <property type="project" value="TreeGrafter"/>
</dbReference>
<dbReference type="Gene3D" id="3.30.70.330">
    <property type="match status" value="1"/>
</dbReference>
<dbReference type="GO" id="GO:0005730">
    <property type="term" value="C:nucleolus"/>
    <property type="evidence" value="ECO:0007669"/>
    <property type="project" value="UniProtKB-SubCell"/>
</dbReference>
<name>H3CF42_TETNG</name>
<reference evidence="8" key="2">
    <citation type="submission" date="2025-08" db="UniProtKB">
        <authorList>
            <consortium name="Ensembl"/>
        </authorList>
    </citation>
    <scope>IDENTIFICATION</scope>
</reference>
<dbReference type="InParanoid" id="H3CF42"/>
<dbReference type="GeneTree" id="ENSGT00390000011249"/>
<evidence type="ECO:0000313" key="8">
    <source>
        <dbReference type="Ensembl" id="ENSTNIP00000006866.1"/>
    </source>
</evidence>
<dbReference type="CDD" id="cd12395">
    <property type="entry name" value="RRM2_RBM34"/>
    <property type="match status" value="1"/>
</dbReference>
<evidence type="ECO:0000259" key="7">
    <source>
        <dbReference type="PROSITE" id="PS50102"/>
    </source>
</evidence>